<dbReference type="GO" id="GO:0006487">
    <property type="term" value="P:protein N-linked glycosylation"/>
    <property type="evidence" value="ECO:0007669"/>
    <property type="project" value="UniProtKB-UniRule"/>
</dbReference>
<keyword evidence="1" id="KW-0325">Glycoprotein</keyword>
<reference evidence="4" key="1">
    <citation type="submission" date="2015-05" db="EMBL/GenBank/DDBJ databases">
        <authorList>
            <person name="Fogelqvist Johan"/>
        </authorList>
    </citation>
    <scope>NUCLEOTIDE SEQUENCE [LARGE SCALE GENOMIC DNA]</scope>
</reference>
<comment type="subcellular location">
    <subcellularLocation>
        <location evidence="1">Endoplasmic reticulum membrane</location>
        <topology evidence="1">Single-pass type II membrane protein</topology>
    </subcellularLocation>
</comment>
<feature type="compositionally biased region" description="Basic and acidic residues" evidence="2">
    <location>
        <begin position="46"/>
        <end position="71"/>
    </location>
</feature>
<accession>A0A0G4KIL0</accession>
<comment type="similarity">
    <text evidence="1">Belongs to the glycosyl hydrolase 63 family.</text>
</comment>
<dbReference type="GO" id="GO:0005789">
    <property type="term" value="C:endoplasmic reticulum membrane"/>
    <property type="evidence" value="ECO:0007669"/>
    <property type="project" value="UniProtKB-SubCell"/>
</dbReference>
<dbReference type="AlphaFoldDB" id="A0A0G4KIL0"/>
<gene>
    <name evidence="3" type="ORF">BN1723_017111</name>
</gene>
<dbReference type="EMBL" id="CVQI01000769">
    <property type="protein sequence ID" value="CRK01172.1"/>
    <property type="molecule type" value="Genomic_DNA"/>
</dbReference>
<dbReference type="EC" id="3.2.1.106" evidence="1"/>
<protein>
    <recommendedName>
        <fullName evidence="1">Mannosyl-oligosaccharide glucosidase</fullName>
        <ecNumber evidence="1">3.2.1.106</ecNumber>
    </recommendedName>
    <alternativeName>
        <fullName evidence="1">Glucosidase I</fullName>
    </alternativeName>
</protein>
<dbReference type="Gene3D" id="3.40.50.300">
    <property type="entry name" value="P-loop containing nucleotide triphosphate hydrolases"/>
    <property type="match status" value="1"/>
</dbReference>
<feature type="non-terminal residue" evidence="3">
    <location>
        <position position="1"/>
    </location>
</feature>
<feature type="non-terminal residue" evidence="3">
    <location>
        <position position="712"/>
    </location>
</feature>
<keyword evidence="1" id="KW-0256">Endoplasmic reticulum</keyword>
<comment type="catalytic activity">
    <reaction evidence="1">
        <text>N(4)-(alpha-D-Glc-(1-&gt;2)-alpha-D-Glc-(1-&gt;3)-alpha-D-Glc-(1-&gt;3)-alpha-D-Man-(1-&gt;2)-alpha-D-Man-(1-&gt;2)-alpha-D-Man-(1-&gt;3)-[alpha-D-Man-(1-&gt;2)-alpha-D-Man-(1-&gt;3)-[alpha-D-Man-(1-&gt;2)-alpha-D-Man-(1-&gt;6)]-alpha-D-Man-(1-&gt;6)]-beta-D-Man-(1-&gt;4)-beta-D-GlcNAc-(1-&gt;4)-beta-D-GlcNAc)-L-asparaginyl-[protein] + H2O = N(4)-(alpha-D-Glc-(1-&gt;3)-alpha-D-Glc-(1-&gt;3)-alpha-D-Man-(1-&gt;2)-alpha-D-Man-(1-&gt;2)-alpha-D-Man-(1-&gt;3)-[alpha-D-Man-(1-&gt;2)-alpha-D-Man-(1-&gt;3)-[alpha-D-Man-(1-&gt;2)-alpha-D-Man-(1-&gt;6)]-alpha-D-Man-(1-&gt;6)]-beta-D-Man-(1-&gt;4)-beta-D-GlcNAc-(1-&gt;4)-beta-D-GlcNAc)-L-asparaginyl-[protein] + beta-D-glucose</text>
        <dbReference type="Rhea" id="RHEA:55988"/>
        <dbReference type="Rhea" id="RHEA-COMP:12806"/>
        <dbReference type="Rhea" id="RHEA-COMP:14355"/>
        <dbReference type="ChEBI" id="CHEBI:15377"/>
        <dbReference type="ChEBI" id="CHEBI:15903"/>
        <dbReference type="ChEBI" id="CHEBI:59082"/>
        <dbReference type="ChEBI" id="CHEBI:132537"/>
        <dbReference type="EC" id="3.2.1.106"/>
    </reaction>
</comment>
<evidence type="ECO:0000256" key="1">
    <source>
        <dbReference type="RuleBase" id="RU369107"/>
    </source>
</evidence>
<keyword evidence="1" id="KW-0326">Glycosidase</keyword>
<dbReference type="Proteomes" id="UP000045706">
    <property type="component" value="Unassembled WGS sequence"/>
</dbReference>
<comment type="pathway">
    <text evidence="1">Glycan metabolism; N-glycan degradation.</text>
</comment>
<proteinExistence type="inferred from homology"/>
<sequence length="712" mass="80626">PRDRSVLAADVPDSYRDSFTSIVDDPFFQRFDDHNTRDLQLFESDPSSHDATPIRDDDSDDQRWPPPRRESLTIGHTPHWHRIIGATGVGKSSYIQRVLGLSRPPISNASSVRLVVDNMTFGVTLLELDLEYFDMSPAHPIQWPKQINGHIVPRVDGALILYDVTKGGTMKELPETIAALTKAGLPAVLVANKCDPGNVRQVDTQLVANHDLFKSCKQYAMVVFDGHEYLTEEEKRLGQDRKREKYWKKWGPYVAERQWATVREDYSPDGDAWSHFSHEHSRSRAYRWGEDGISGVCDTHGFQNIAFAFWNEEDDFLKERLFGLSNPQGNHGEGVKEAHFHVDNTPHSYMKFLYKYPQKKFPYEDLLAENARRGKEDNEYQILDTGVFDEDRYWDIFIETAKESDDPDELLFRVTAWNRGPDPAPIHIVPHMWFRNTWAWGREPEDKKPSLGIHGENQVKSKHHSLGERFLSMSPSPGVGASGEDVLPKMMFTDNDTNFETLYKQENKTPYVKDAFHKYIVDGEKKAINPAQTGTKAAAWFNFNEDGGVNPGECAVVRFRFSKKDLPYFDEGEFDDIMDQRVADADDFYYRISPLPMADDLRNIQRQAFSGMMWTKQHYLFIWDQGDNQLNLALGGGDELGKLLADAGQDAEAVVLGEGSEEVADGVVGTAGLLLELGDNGRLVVGAEGGSVEDGDELLVLLEDGLELRQGL</sequence>
<dbReference type="PANTHER" id="PTHR10412">
    <property type="entry name" value="MANNOSYL-OLIGOSACCHARIDE GLUCOSIDASE"/>
    <property type="match status" value="1"/>
</dbReference>
<dbReference type="SUPFAM" id="SSF52540">
    <property type="entry name" value="P-loop containing nucleoside triphosphate hydrolases"/>
    <property type="match status" value="1"/>
</dbReference>
<dbReference type="GO" id="GO:0004573">
    <property type="term" value="F:Glc3Man9GlcNAc2 oligosaccharide glucosidase activity"/>
    <property type="evidence" value="ECO:0007669"/>
    <property type="project" value="UniProtKB-UniRule"/>
</dbReference>
<evidence type="ECO:0000313" key="3">
    <source>
        <dbReference type="EMBL" id="CRK01172.1"/>
    </source>
</evidence>
<dbReference type="PANTHER" id="PTHR10412:SF10">
    <property type="entry name" value="GLYCOSYL HYDROLASE FAMILY 63 C-TERMINAL DOMAIN-CONTAINING PROTEIN"/>
    <property type="match status" value="1"/>
</dbReference>
<organism evidence="3 4">
    <name type="scientific">Verticillium longisporum</name>
    <name type="common">Verticillium dahliae var. longisporum</name>
    <dbReference type="NCBI Taxonomy" id="100787"/>
    <lineage>
        <taxon>Eukaryota</taxon>
        <taxon>Fungi</taxon>
        <taxon>Dikarya</taxon>
        <taxon>Ascomycota</taxon>
        <taxon>Pezizomycotina</taxon>
        <taxon>Sordariomycetes</taxon>
        <taxon>Hypocreomycetidae</taxon>
        <taxon>Glomerellales</taxon>
        <taxon>Plectosphaerellaceae</taxon>
        <taxon>Verticillium</taxon>
    </lineage>
</organism>
<dbReference type="GO" id="GO:0009311">
    <property type="term" value="P:oligosaccharide metabolic process"/>
    <property type="evidence" value="ECO:0007669"/>
    <property type="project" value="UniProtKB-UniRule"/>
</dbReference>
<dbReference type="InterPro" id="IPR004888">
    <property type="entry name" value="Glycoside_hydrolase_63"/>
</dbReference>
<evidence type="ECO:0000256" key="2">
    <source>
        <dbReference type="SAM" id="MobiDB-lite"/>
    </source>
</evidence>
<feature type="region of interest" description="Disordered" evidence="2">
    <location>
        <begin position="39"/>
        <end position="72"/>
    </location>
</feature>
<dbReference type="InterPro" id="IPR027417">
    <property type="entry name" value="P-loop_NTPase"/>
</dbReference>
<name>A0A0G4KIL0_VERLO</name>
<keyword evidence="1" id="KW-0378">Hydrolase</keyword>
<evidence type="ECO:0000313" key="4">
    <source>
        <dbReference type="Proteomes" id="UP000045706"/>
    </source>
</evidence>
<comment type="function">
    <text evidence="1">Cleaves the distal alpha 1,2-linked glucose residue from the Glc(3)Man(9)GlcNAc(2) oligosaccharide precursor.</text>
</comment>
<dbReference type="CDD" id="cd00882">
    <property type="entry name" value="Ras_like_GTPase"/>
    <property type="match status" value="1"/>
</dbReference>